<dbReference type="SUPFAM" id="SSF52402">
    <property type="entry name" value="Adenine nucleotide alpha hydrolases-like"/>
    <property type="match status" value="1"/>
</dbReference>
<dbReference type="NCBIfam" id="TIGR02433">
    <property type="entry name" value="lysidine_TilS_C"/>
    <property type="match status" value="1"/>
</dbReference>
<dbReference type="Pfam" id="PF01171">
    <property type="entry name" value="ATP_bind_3"/>
    <property type="match status" value="1"/>
</dbReference>
<dbReference type="PANTHER" id="PTHR43033:SF1">
    <property type="entry name" value="TRNA(ILE)-LYSIDINE SYNTHASE-RELATED"/>
    <property type="match status" value="1"/>
</dbReference>
<dbReference type="SUPFAM" id="SSF56037">
    <property type="entry name" value="PheT/TilS domain"/>
    <property type="match status" value="1"/>
</dbReference>
<dbReference type="PANTHER" id="PTHR43033">
    <property type="entry name" value="TRNA(ILE)-LYSIDINE SYNTHASE-RELATED"/>
    <property type="match status" value="1"/>
</dbReference>
<organism evidence="10">
    <name type="scientific">bioreactor metagenome</name>
    <dbReference type="NCBI Taxonomy" id="1076179"/>
    <lineage>
        <taxon>unclassified sequences</taxon>
        <taxon>metagenomes</taxon>
        <taxon>ecological metagenomes</taxon>
    </lineage>
</organism>
<evidence type="ECO:0000256" key="8">
    <source>
        <dbReference type="ARBA" id="ARBA00048539"/>
    </source>
</evidence>
<dbReference type="EC" id="6.3.4.19" evidence="2"/>
<dbReference type="InterPro" id="IPR012795">
    <property type="entry name" value="tRNA_Ile_lys_synt_N"/>
</dbReference>
<keyword evidence="5" id="KW-0819">tRNA processing</keyword>
<evidence type="ECO:0000256" key="2">
    <source>
        <dbReference type="ARBA" id="ARBA00013267"/>
    </source>
</evidence>
<dbReference type="Pfam" id="PF11734">
    <property type="entry name" value="TilS_C"/>
    <property type="match status" value="1"/>
</dbReference>
<evidence type="ECO:0000256" key="3">
    <source>
        <dbReference type="ARBA" id="ARBA00022490"/>
    </source>
</evidence>
<sequence length="441" mass="50427">MIELNSFEEHLGRLCPDFRKRRFLLAVSGGIDSMVMFHLFQSAGITFAVAHFNFQLRGKESDRDMNFVFDAVNKTVCRLFEKTADTKSFASENGLNIQDAARKLRYDFFREVAASHGYDFICTAHNRDDVVETLFMGLNRRGSLATLSGIREIEKKLLRPMLGYSRSEIEEYAAANMIAHVEDSSNISDKYLRNKIRHHLIPLLEEIMPGFSERAAGSVSFLRDHQQFFADASAVELDKLGNPEKEGLNLIRLQQHPSAELLLMQFLLSNGFFPATAQDILNIGNHSEPREFAAPGKKLLVHRGKMVLREADDSSGDKIWYIDEDLDTSHLPVAMQASWVEVNSVEEVKSDSQTAFLCPDEIIFPLFIRKWEAGERFRPMGMNQLKKVGDFFTDLKITVAERDRAYILHSGTRPAWLIGYRIDDRFRLQHFPSRALKLQIL</sequence>
<evidence type="ECO:0000256" key="1">
    <source>
        <dbReference type="ARBA" id="ARBA00004496"/>
    </source>
</evidence>
<dbReference type="AlphaFoldDB" id="A0A644W5N0"/>
<dbReference type="GO" id="GO:0032267">
    <property type="term" value="F:tRNA(Ile)-lysidine synthase activity"/>
    <property type="evidence" value="ECO:0007669"/>
    <property type="project" value="UniProtKB-EC"/>
</dbReference>
<evidence type="ECO:0000256" key="5">
    <source>
        <dbReference type="ARBA" id="ARBA00022694"/>
    </source>
</evidence>
<dbReference type="InterPro" id="IPR012796">
    <property type="entry name" value="Lysidine-tRNA-synth_C"/>
</dbReference>
<keyword evidence="4 10" id="KW-0436">Ligase</keyword>
<dbReference type="HAMAP" id="MF_01161">
    <property type="entry name" value="tRNA_Ile_lys_synt"/>
    <property type="match status" value="1"/>
</dbReference>
<dbReference type="GO" id="GO:0005524">
    <property type="term" value="F:ATP binding"/>
    <property type="evidence" value="ECO:0007669"/>
    <property type="project" value="UniProtKB-KW"/>
</dbReference>
<keyword evidence="6" id="KW-0547">Nucleotide-binding</keyword>
<dbReference type="GO" id="GO:0008033">
    <property type="term" value="P:tRNA processing"/>
    <property type="evidence" value="ECO:0007669"/>
    <property type="project" value="UniProtKB-KW"/>
</dbReference>
<reference evidence="10" key="1">
    <citation type="submission" date="2019-08" db="EMBL/GenBank/DDBJ databases">
        <authorList>
            <person name="Kucharzyk K."/>
            <person name="Murdoch R.W."/>
            <person name="Higgins S."/>
            <person name="Loffler F."/>
        </authorList>
    </citation>
    <scope>NUCLEOTIDE SEQUENCE</scope>
</reference>
<dbReference type="InterPro" id="IPR011063">
    <property type="entry name" value="TilS/TtcA_N"/>
</dbReference>
<evidence type="ECO:0000256" key="7">
    <source>
        <dbReference type="ARBA" id="ARBA00022840"/>
    </source>
</evidence>
<dbReference type="Gene3D" id="3.40.50.620">
    <property type="entry name" value="HUPs"/>
    <property type="match status" value="1"/>
</dbReference>
<gene>
    <name evidence="10" type="primary">tilS_14</name>
    <name evidence="10" type="ORF">SDC9_45098</name>
</gene>
<keyword evidence="7" id="KW-0067">ATP-binding</keyword>
<evidence type="ECO:0000313" key="10">
    <source>
        <dbReference type="EMBL" id="MPL98887.1"/>
    </source>
</evidence>
<comment type="subcellular location">
    <subcellularLocation>
        <location evidence="1">Cytoplasm</location>
    </subcellularLocation>
</comment>
<evidence type="ECO:0000256" key="6">
    <source>
        <dbReference type="ARBA" id="ARBA00022741"/>
    </source>
</evidence>
<comment type="caution">
    <text evidence="10">The sequence shown here is derived from an EMBL/GenBank/DDBJ whole genome shotgun (WGS) entry which is preliminary data.</text>
</comment>
<dbReference type="InterPro" id="IPR012094">
    <property type="entry name" value="tRNA_Ile_lys_synt"/>
</dbReference>
<dbReference type="GO" id="GO:0005737">
    <property type="term" value="C:cytoplasm"/>
    <property type="evidence" value="ECO:0007669"/>
    <property type="project" value="UniProtKB-SubCell"/>
</dbReference>
<keyword evidence="3" id="KW-0963">Cytoplasm</keyword>
<proteinExistence type="inferred from homology"/>
<comment type="catalytic activity">
    <reaction evidence="8">
        <text>cytidine(34) in tRNA(Ile2) + L-lysine + ATP = lysidine(34) in tRNA(Ile2) + AMP + diphosphate + H(+)</text>
        <dbReference type="Rhea" id="RHEA:43744"/>
        <dbReference type="Rhea" id="RHEA-COMP:10625"/>
        <dbReference type="Rhea" id="RHEA-COMP:10670"/>
        <dbReference type="ChEBI" id="CHEBI:15378"/>
        <dbReference type="ChEBI" id="CHEBI:30616"/>
        <dbReference type="ChEBI" id="CHEBI:32551"/>
        <dbReference type="ChEBI" id="CHEBI:33019"/>
        <dbReference type="ChEBI" id="CHEBI:82748"/>
        <dbReference type="ChEBI" id="CHEBI:83665"/>
        <dbReference type="ChEBI" id="CHEBI:456215"/>
        <dbReference type="EC" id="6.3.4.19"/>
    </reaction>
</comment>
<name>A0A644W5N0_9ZZZZ</name>
<feature type="domain" description="Lysidine-tRNA(Ile) synthetase C-terminal" evidence="9">
    <location>
        <begin position="366"/>
        <end position="438"/>
    </location>
</feature>
<evidence type="ECO:0000256" key="4">
    <source>
        <dbReference type="ARBA" id="ARBA00022598"/>
    </source>
</evidence>
<dbReference type="CDD" id="cd01992">
    <property type="entry name" value="TilS_N"/>
    <property type="match status" value="1"/>
</dbReference>
<dbReference type="SMART" id="SM00977">
    <property type="entry name" value="TilS_C"/>
    <property type="match status" value="1"/>
</dbReference>
<dbReference type="InterPro" id="IPR014729">
    <property type="entry name" value="Rossmann-like_a/b/a_fold"/>
</dbReference>
<dbReference type="EMBL" id="VSSQ01000634">
    <property type="protein sequence ID" value="MPL98887.1"/>
    <property type="molecule type" value="Genomic_DNA"/>
</dbReference>
<protein>
    <recommendedName>
        <fullName evidence="2">tRNA(Ile)-lysidine synthetase</fullName>
        <ecNumber evidence="2">6.3.4.19</ecNumber>
    </recommendedName>
</protein>
<accession>A0A644W5N0</accession>
<dbReference type="NCBIfam" id="TIGR02432">
    <property type="entry name" value="lysidine_TilS_N"/>
    <property type="match status" value="1"/>
</dbReference>
<evidence type="ECO:0000259" key="9">
    <source>
        <dbReference type="SMART" id="SM00977"/>
    </source>
</evidence>